<keyword evidence="3" id="KW-1185">Reference proteome</keyword>
<dbReference type="AlphaFoldDB" id="G7IFY1"/>
<dbReference type="EMBL" id="CM001218">
    <property type="protein sequence ID" value="AES65003.1"/>
    <property type="molecule type" value="Genomic_DNA"/>
</dbReference>
<dbReference type="EnsemblPlants" id="AES65003">
    <property type="protein sequence ID" value="AES65003"/>
    <property type="gene ID" value="MTR_2g034230"/>
</dbReference>
<accession>G7IFY1</accession>
<evidence type="ECO:0000313" key="1">
    <source>
        <dbReference type="EMBL" id="AES65003.1"/>
    </source>
</evidence>
<proteinExistence type="predicted"/>
<dbReference type="Proteomes" id="UP000002051">
    <property type="component" value="Chromosome 2"/>
</dbReference>
<gene>
    <name evidence="1" type="ordered locus">MTR_2g034230</name>
</gene>
<dbReference type="HOGENOM" id="CLU_1512776_0_0_1"/>
<reference evidence="2" key="3">
    <citation type="submission" date="2015-04" db="UniProtKB">
        <authorList>
            <consortium name="EnsemblPlants"/>
        </authorList>
    </citation>
    <scope>IDENTIFICATION</scope>
    <source>
        <strain evidence="2">cv. Jemalong A17</strain>
    </source>
</reference>
<sequence>MPFAWQAEFSAQSAFSPALWLHNSSTPAITTVSFTDKDFTKQTKPVQVQPKVTFAQALSGSVTTIDEQLLVPIIKYDSLIIKITQEEYEKGIDECKRLLHGRLVMSKGDKPCTAEYLFLKLSKLWKISGQWKLVSLGREFYEFEFSSLEDMRNAWALGTSKYTSKRNFDLNYPNDMNY</sequence>
<dbReference type="PaxDb" id="3880-AES65003"/>
<evidence type="ECO:0000313" key="3">
    <source>
        <dbReference type="Proteomes" id="UP000002051"/>
    </source>
</evidence>
<protein>
    <submittedName>
        <fullName evidence="1">DUF4283 domain protein</fullName>
    </submittedName>
</protein>
<reference evidence="1 3" key="2">
    <citation type="journal article" date="2014" name="BMC Genomics">
        <title>An improved genome release (version Mt4.0) for the model legume Medicago truncatula.</title>
        <authorList>
            <person name="Tang H."/>
            <person name="Krishnakumar V."/>
            <person name="Bidwell S."/>
            <person name="Rosen B."/>
            <person name="Chan A."/>
            <person name="Zhou S."/>
            <person name="Gentzbittel L."/>
            <person name="Childs K.L."/>
            <person name="Yandell M."/>
            <person name="Gundlach H."/>
            <person name="Mayer K.F."/>
            <person name="Schwartz D.C."/>
            <person name="Town C.D."/>
        </authorList>
    </citation>
    <scope>GENOME REANNOTATION</scope>
    <source>
        <strain evidence="2 3">cv. Jemalong A17</strain>
    </source>
</reference>
<reference evidence="1 3" key="1">
    <citation type="journal article" date="2011" name="Nature">
        <title>The Medicago genome provides insight into the evolution of rhizobial symbioses.</title>
        <authorList>
            <person name="Young N.D."/>
            <person name="Debelle F."/>
            <person name="Oldroyd G.E."/>
            <person name="Geurts R."/>
            <person name="Cannon S.B."/>
            <person name="Udvardi M.K."/>
            <person name="Benedito V.A."/>
            <person name="Mayer K.F."/>
            <person name="Gouzy J."/>
            <person name="Schoof H."/>
            <person name="Van de Peer Y."/>
            <person name="Proost S."/>
            <person name="Cook D.R."/>
            <person name="Meyers B.C."/>
            <person name="Spannagl M."/>
            <person name="Cheung F."/>
            <person name="De Mita S."/>
            <person name="Krishnakumar V."/>
            <person name="Gundlach H."/>
            <person name="Zhou S."/>
            <person name="Mudge J."/>
            <person name="Bharti A.K."/>
            <person name="Murray J.D."/>
            <person name="Naoumkina M.A."/>
            <person name="Rosen B."/>
            <person name="Silverstein K.A."/>
            <person name="Tang H."/>
            <person name="Rombauts S."/>
            <person name="Zhao P.X."/>
            <person name="Zhou P."/>
            <person name="Barbe V."/>
            <person name="Bardou P."/>
            <person name="Bechner M."/>
            <person name="Bellec A."/>
            <person name="Berger A."/>
            <person name="Berges H."/>
            <person name="Bidwell S."/>
            <person name="Bisseling T."/>
            <person name="Choisne N."/>
            <person name="Couloux A."/>
            <person name="Denny R."/>
            <person name="Deshpande S."/>
            <person name="Dai X."/>
            <person name="Doyle J.J."/>
            <person name="Dudez A.M."/>
            <person name="Farmer A.D."/>
            <person name="Fouteau S."/>
            <person name="Franken C."/>
            <person name="Gibelin C."/>
            <person name="Gish J."/>
            <person name="Goldstein S."/>
            <person name="Gonzalez A.J."/>
            <person name="Green P.J."/>
            <person name="Hallab A."/>
            <person name="Hartog M."/>
            <person name="Hua A."/>
            <person name="Humphray S.J."/>
            <person name="Jeong D.H."/>
            <person name="Jing Y."/>
            <person name="Jocker A."/>
            <person name="Kenton S.M."/>
            <person name="Kim D.J."/>
            <person name="Klee K."/>
            <person name="Lai H."/>
            <person name="Lang C."/>
            <person name="Lin S."/>
            <person name="Macmil S.L."/>
            <person name="Magdelenat G."/>
            <person name="Matthews L."/>
            <person name="McCorrison J."/>
            <person name="Monaghan E.L."/>
            <person name="Mun J.H."/>
            <person name="Najar F.Z."/>
            <person name="Nicholson C."/>
            <person name="Noirot C."/>
            <person name="O'Bleness M."/>
            <person name="Paule C.R."/>
            <person name="Poulain J."/>
            <person name="Prion F."/>
            <person name="Qin B."/>
            <person name="Qu C."/>
            <person name="Retzel E.F."/>
            <person name="Riddle C."/>
            <person name="Sallet E."/>
            <person name="Samain S."/>
            <person name="Samson N."/>
            <person name="Sanders I."/>
            <person name="Saurat O."/>
            <person name="Scarpelli C."/>
            <person name="Schiex T."/>
            <person name="Segurens B."/>
            <person name="Severin A.J."/>
            <person name="Sherrier D.J."/>
            <person name="Shi R."/>
            <person name="Sims S."/>
            <person name="Singer S.R."/>
            <person name="Sinharoy S."/>
            <person name="Sterck L."/>
            <person name="Viollet A."/>
            <person name="Wang B.B."/>
            <person name="Wang K."/>
            <person name="Wang M."/>
            <person name="Wang X."/>
            <person name="Warfsmann J."/>
            <person name="Weissenbach J."/>
            <person name="White D.D."/>
            <person name="White J.D."/>
            <person name="Wiley G.B."/>
            <person name="Wincker P."/>
            <person name="Xing Y."/>
            <person name="Yang L."/>
            <person name="Yao Z."/>
            <person name="Ying F."/>
            <person name="Zhai J."/>
            <person name="Zhou L."/>
            <person name="Zuber A."/>
            <person name="Denarie J."/>
            <person name="Dixon R.A."/>
            <person name="May G.D."/>
            <person name="Schwartz D.C."/>
            <person name="Rogers J."/>
            <person name="Quetier F."/>
            <person name="Town C.D."/>
            <person name="Roe B.A."/>
        </authorList>
    </citation>
    <scope>NUCLEOTIDE SEQUENCE [LARGE SCALE GENOMIC DNA]</scope>
    <source>
        <strain evidence="1">A17</strain>
        <strain evidence="2 3">cv. Jemalong A17</strain>
    </source>
</reference>
<organism evidence="1 3">
    <name type="scientific">Medicago truncatula</name>
    <name type="common">Barrel medic</name>
    <name type="synonym">Medicago tribuloides</name>
    <dbReference type="NCBI Taxonomy" id="3880"/>
    <lineage>
        <taxon>Eukaryota</taxon>
        <taxon>Viridiplantae</taxon>
        <taxon>Streptophyta</taxon>
        <taxon>Embryophyta</taxon>
        <taxon>Tracheophyta</taxon>
        <taxon>Spermatophyta</taxon>
        <taxon>Magnoliopsida</taxon>
        <taxon>eudicotyledons</taxon>
        <taxon>Gunneridae</taxon>
        <taxon>Pentapetalae</taxon>
        <taxon>rosids</taxon>
        <taxon>fabids</taxon>
        <taxon>Fabales</taxon>
        <taxon>Fabaceae</taxon>
        <taxon>Papilionoideae</taxon>
        <taxon>50 kb inversion clade</taxon>
        <taxon>NPAAA clade</taxon>
        <taxon>Hologalegina</taxon>
        <taxon>IRL clade</taxon>
        <taxon>Trifolieae</taxon>
        <taxon>Medicago</taxon>
    </lineage>
</organism>
<evidence type="ECO:0000313" key="2">
    <source>
        <dbReference type="EnsemblPlants" id="AES65003"/>
    </source>
</evidence>
<name>G7IFY1_MEDTR</name>